<name>A0A1F5SIZ2_9BACT</name>
<comment type="caution">
    <text evidence="3">The sequence shown here is derived from an EMBL/GenBank/DDBJ whole genome shotgun (WGS) entry which is preliminary data.</text>
</comment>
<evidence type="ECO:0000256" key="1">
    <source>
        <dbReference type="ARBA" id="ARBA00022755"/>
    </source>
</evidence>
<evidence type="ECO:0000259" key="2">
    <source>
        <dbReference type="SMART" id="SM01001"/>
    </source>
</evidence>
<dbReference type="PANTHER" id="PTHR23046:SF2">
    <property type="entry name" value="PHOSPHORIBOSYLAMINOIMIDAZOLE CARBOXYLASE"/>
    <property type="match status" value="1"/>
</dbReference>
<dbReference type="SMART" id="SM01001">
    <property type="entry name" value="AIRC"/>
    <property type="match status" value="1"/>
</dbReference>
<protein>
    <recommendedName>
        <fullName evidence="2">PurE domain-containing protein</fullName>
    </recommendedName>
</protein>
<dbReference type="PANTHER" id="PTHR23046">
    <property type="entry name" value="PHOSPHORIBOSYLAMINOIMIDAZOLE CARBOXYLASE CATALYTIC SUBUNIT"/>
    <property type="match status" value="1"/>
</dbReference>
<gene>
    <name evidence="3" type="ORF">A2242_02555</name>
</gene>
<dbReference type="STRING" id="1797995.A2242_02555"/>
<evidence type="ECO:0000313" key="3">
    <source>
        <dbReference type="EMBL" id="OGF26612.1"/>
    </source>
</evidence>
<feature type="domain" description="PurE" evidence="2">
    <location>
        <begin position="14"/>
        <end position="162"/>
    </location>
</feature>
<dbReference type="Pfam" id="PF00731">
    <property type="entry name" value="AIRC"/>
    <property type="match status" value="1"/>
</dbReference>
<organism evidence="3 4">
    <name type="scientific">Candidatus Falkowbacteria bacterium RIFOXYA2_FULL_47_9</name>
    <dbReference type="NCBI Taxonomy" id="1797995"/>
    <lineage>
        <taxon>Bacteria</taxon>
        <taxon>Candidatus Falkowiibacteriota</taxon>
    </lineage>
</organism>
<dbReference type="EMBL" id="MFGC01000040">
    <property type="protein sequence ID" value="OGF26612.1"/>
    <property type="molecule type" value="Genomic_DNA"/>
</dbReference>
<dbReference type="AlphaFoldDB" id="A0A1F5SIZ2"/>
<reference evidence="3 4" key="1">
    <citation type="journal article" date="2016" name="Nat. Commun.">
        <title>Thousands of microbial genomes shed light on interconnected biogeochemical processes in an aquifer system.</title>
        <authorList>
            <person name="Anantharaman K."/>
            <person name="Brown C.T."/>
            <person name="Hug L.A."/>
            <person name="Sharon I."/>
            <person name="Castelle C.J."/>
            <person name="Probst A.J."/>
            <person name="Thomas B.C."/>
            <person name="Singh A."/>
            <person name="Wilkins M.J."/>
            <person name="Karaoz U."/>
            <person name="Brodie E.L."/>
            <person name="Williams K.H."/>
            <person name="Hubbard S.S."/>
            <person name="Banfield J.F."/>
        </authorList>
    </citation>
    <scope>NUCLEOTIDE SEQUENCE [LARGE SCALE GENOMIC DNA]</scope>
</reference>
<dbReference type="InterPro" id="IPR000031">
    <property type="entry name" value="PurE_dom"/>
</dbReference>
<accession>A0A1F5SIZ2</accession>
<dbReference type="Proteomes" id="UP000178925">
    <property type="component" value="Unassembled WGS sequence"/>
</dbReference>
<dbReference type="SUPFAM" id="SSF52255">
    <property type="entry name" value="N5-CAIR mutase (phosphoribosylaminoimidazole carboxylase, PurE)"/>
    <property type="match status" value="1"/>
</dbReference>
<keyword evidence="1" id="KW-0658">Purine biosynthesis</keyword>
<dbReference type="Gene3D" id="3.40.50.1970">
    <property type="match status" value="1"/>
</dbReference>
<dbReference type="GO" id="GO:0006189">
    <property type="term" value="P:'de novo' IMP biosynthetic process"/>
    <property type="evidence" value="ECO:0007669"/>
    <property type="project" value="InterPro"/>
</dbReference>
<dbReference type="InterPro" id="IPR024694">
    <property type="entry name" value="PurE_prokaryotes"/>
</dbReference>
<proteinExistence type="predicted"/>
<evidence type="ECO:0000313" key="4">
    <source>
        <dbReference type="Proteomes" id="UP000178925"/>
    </source>
</evidence>
<sequence>MDEKLKKIILKKQGAAVIVAGSGSDQEHIKRIADALRAYGIPFEVRVLSAHKQVRADDVKNFLAEYLTFADYPLAFISVAGGTDALSGMLSFNLSFPVIACAPDAMPQQPNLSCLTNPPGSSNACIVRPENAARFVAQLFAWCNPRAREILAAEIEEKIKKLHAADEALRSKMLSLFC</sequence>